<reference evidence="5 6" key="1">
    <citation type="submission" date="2023-05" db="EMBL/GenBank/DDBJ databases">
        <title>Novel species of genus Flectobacillus isolated from stream in China.</title>
        <authorList>
            <person name="Lu H."/>
        </authorList>
    </citation>
    <scope>NUCLEOTIDE SEQUENCE [LARGE SCALE GENOMIC DNA]</scope>
    <source>
        <strain evidence="5 6">DC10W</strain>
    </source>
</reference>
<dbReference type="Pfam" id="PF17390">
    <property type="entry name" value="Bac_rhamnosid_C"/>
    <property type="match status" value="1"/>
</dbReference>
<feature type="signal peptide" evidence="1">
    <location>
        <begin position="1"/>
        <end position="30"/>
    </location>
</feature>
<feature type="domain" description="Bacterial alpha-L-rhamnosidase N-terminal" evidence="2">
    <location>
        <begin position="73"/>
        <end position="216"/>
    </location>
</feature>
<evidence type="ECO:0000259" key="2">
    <source>
        <dbReference type="Pfam" id="PF08531"/>
    </source>
</evidence>
<dbReference type="SUPFAM" id="SSF48208">
    <property type="entry name" value="Six-hairpin glycosidases"/>
    <property type="match status" value="1"/>
</dbReference>
<evidence type="ECO:0000259" key="3">
    <source>
        <dbReference type="Pfam" id="PF17389"/>
    </source>
</evidence>
<accession>A0ABT6YRX1</accession>
<feature type="domain" description="Alpha-L-rhamnosidase six-hairpin glycosidase" evidence="3">
    <location>
        <begin position="391"/>
        <end position="719"/>
    </location>
</feature>
<comment type="caution">
    <text evidence="5">The sequence shown here is derived from an EMBL/GenBank/DDBJ whole genome shotgun (WGS) entry which is preliminary data.</text>
</comment>
<keyword evidence="1" id="KW-0732">Signal</keyword>
<name>A0ABT6YRX1_9BACT</name>
<dbReference type="InterPro" id="IPR035396">
    <property type="entry name" value="Bac_rhamnosid6H"/>
</dbReference>
<feature type="domain" description="Alpha-L-rhamnosidase C-terminal" evidence="4">
    <location>
        <begin position="723"/>
        <end position="776"/>
    </location>
</feature>
<evidence type="ECO:0000313" key="5">
    <source>
        <dbReference type="EMBL" id="MDI9866342.1"/>
    </source>
</evidence>
<dbReference type="PANTHER" id="PTHR34987">
    <property type="entry name" value="C, PUTATIVE (AFU_ORTHOLOGUE AFUA_3G02880)-RELATED"/>
    <property type="match status" value="1"/>
</dbReference>
<proteinExistence type="predicted"/>
<dbReference type="SUPFAM" id="SSF49785">
    <property type="entry name" value="Galactose-binding domain-like"/>
    <property type="match status" value="1"/>
</dbReference>
<dbReference type="InterPro" id="IPR008979">
    <property type="entry name" value="Galactose-bd-like_sf"/>
</dbReference>
<protein>
    <submittedName>
        <fullName evidence="5">Alpha-L-rhamnosidase N-terminal domain-containing protein</fullName>
    </submittedName>
</protein>
<dbReference type="InterPro" id="IPR012341">
    <property type="entry name" value="6hp_glycosidase-like_sf"/>
</dbReference>
<evidence type="ECO:0000313" key="6">
    <source>
        <dbReference type="Proteomes" id="UP001236569"/>
    </source>
</evidence>
<dbReference type="Proteomes" id="UP001236569">
    <property type="component" value="Unassembled WGS sequence"/>
</dbReference>
<organism evidence="5 6">
    <name type="scientific">Flectobacillus longus</name>
    <dbReference type="NCBI Taxonomy" id="2984207"/>
    <lineage>
        <taxon>Bacteria</taxon>
        <taxon>Pseudomonadati</taxon>
        <taxon>Bacteroidota</taxon>
        <taxon>Cytophagia</taxon>
        <taxon>Cytophagales</taxon>
        <taxon>Flectobacillaceae</taxon>
        <taxon>Flectobacillus</taxon>
    </lineage>
</organism>
<dbReference type="Gene3D" id="1.50.10.10">
    <property type="match status" value="1"/>
</dbReference>
<dbReference type="PANTHER" id="PTHR34987:SF2">
    <property type="entry name" value="B, PUTATIVE (AFU_ORTHOLOGUE AFUA_7G05040)-RELATED"/>
    <property type="match status" value="1"/>
</dbReference>
<dbReference type="InterPro" id="IPR008928">
    <property type="entry name" value="6-hairpin_glycosidase_sf"/>
</dbReference>
<dbReference type="Gene3D" id="2.60.120.260">
    <property type="entry name" value="Galactose-binding domain-like"/>
    <property type="match status" value="2"/>
</dbReference>
<dbReference type="Gene3D" id="2.60.420.10">
    <property type="entry name" value="Maltose phosphorylase, domain 3"/>
    <property type="match status" value="1"/>
</dbReference>
<dbReference type="InterPro" id="IPR035398">
    <property type="entry name" value="Bac_rhamnosid_C"/>
</dbReference>
<feature type="chain" id="PRO_5045998013" evidence="1">
    <location>
        <begin position="31"/>
        <end position="800"/>
    </location>
</feature>
<dbReference type="RefSeq" id="WP_283371173.1">
    <property type="nucleotide sequence ID" value="NZ_JASHID010000016.1"/>
</dbReference>
<evidence type="ECO:0000256" key="1">
    <source>
        <dbReference type="SAM" id="SignalP"/>
    </source>
</evidence>
<dbReference type="InterPro" id="IPR013737">
    <property type="entry name" value="Bac_rhamnosid_N"/>
</dbReference>
<dbReference type="Pfam" id="PF17389">
    <property type="entry name" value="Bac_rhamnosid6H"/>
    <property type="match status" value="1"/>
</dbReference>
<sequence length="800" mass="91870">MKKLLHMNIIARYSIVFCLINWLCTNPFFAQNTATDLLTKPWKAFWIHHQNTNPNGYGVYYFRKSFELSNKPNSFVIHVSADNRYKLFVNEKMVSLGPARGDLDHWNYETVDIASYLKTGSNIIAAQVWNEGESRPEAQISFRTAFILQGTSEKEAFINTNETWKCLKDDSYAPLVFNINTYYVAGAGEIRNLEKYPKNWQSTTLNDEHWQNAQKLFNGMPKNFFRYNGFSTGWRLIPSSIPAMELRDERLQKIVKLEGNLAISSDFPLNKQELSIPAHTSVSIILDQGYLTNAYPNLIFSGGKNVSISLKYAEALFKEFPIKANRNDIEGMKFIGRIDSLIADGTDNQKFTTLTFRTYRYVQLSIKTNDNPLVINDIYGTFTGYPFSLKSKIKSESPELNNFLAIGWRTARLCATETYMDCPYYEQLQYIGDGRIQALVSLYNTGDDRLVKNALNLMDISRTPEGVTSSRHPSYTPQYIPTFSLWYIGMLHDYSRYGSDLAFVKAKMGGVRQVFEYFKKYQQADGSLKDVPYWMFTDWVDFKEWNDGIGPNSHGNSAMLDLQLLWAYQIAVDLETKFGMPELAVRYQKTIDLLKKTIREKYWDDKKKLFADRIEKDIFSQHTNSLAILTGIVSKEEIPQLTSQLLTNKQLAPASIYFKYYLHQALIKAGLGNDYLKWLDKWRENLSMGLTTWAETSDLTNTRSDCHAWGSSPNIEFYRTILGIDSDAPAFKVVKIEPHLGDIKNISGEMPHPEGSIRVDYRLVNNKLKAIIELPNAIKGRFIWQGKTYLLKGGINTIKI</sequence>
<dbReference type="EMBL" id="JASHID010000016">
    <property type="protein sequence ID" value="MDI9866342.1"/>
    <property type="molecule type" value="Genomic_DNA"/>
</dbReference>
<evidence type="ECO:0000259" key="4">
    <source>
        <dbReference type="Pfam" id="PF17390"/>
    </source>
</evidence>
<dbReference type="Pfam" id="PF08531">
    <property type="entry name" value="Bac_rhamnosid_N"/>
    <property type="match status" value="1"/>
</dbReference>
<gene>
    <name evidence="5" type="ORF">QM480_18525</name>
</gene>
<keyword evidence="6" id="KW-1185">Reference proteome</keyword>